<evidence type="ECO:0000256" key="2">
    <source>
        <dbReference type="ARBA" id="ARBA00007780"/>
    </source>
</evidence>
<proteinExistence type="inferred from homology"/>
<keyword evidence="7" id="KW-0406">Ion transport</keyword>
<dbReference type="FunFam" id="2.40.160.10:FF:000012">
    <property type="entry name" value="Voltage-dependent anion-selective channel"/>
    <property type="match status" value="1"/>
</dbReference>
<name>A0A9W8EAT3_9FUNG</name>
<keyword evidence="4" id="KW-1134">Transmembrane beta strand</keyword>
<dbReference type="OrthoDB" id="7827681at2759"/>
<keyword evidence="3" id="KW-0813">Transport</keyword>
<keyword evidence="10" id="KW-0472">Membrane</keyword>
<protein>
    <submittedName>
        <fullName evidence="11">Mitochondrial porin</fullName>
    </submittedName>
</protein>
<dbReference type="CDD" id="cd07306">
    <property type="entry name" value="Porin3_VDAC"/>
    <property type="match status" value="1"/>
</dbReference>
<evidence type="ECO:0000313" key="11">
    <source>
        <dbReference type="EMBL" id="KAJ1972559.1"/>
    </source>
</evidence>
<evidence type="ECO:0000256" key="4">
    <source>
        <dbReference type="ARBA" id="ARBA00022452"/>
    </source>
</evidence>
<dbReference type="PRINTS" id="PR00185">
    <property type="entry name" value="EUKARYTPORIN"/>
</dbReference>
<gene>
    <name evidence="11" type="primary">POR1</name>
    <name evidence="11" type="ORF">H4R34_005371</name>
</gene>
<evidence type="ECO:0000256" key="3">
    <source>
        <dbReference type="ARBA" id="ARBA00022448"/>
    </source>
</evidence>
<evidence type="ECO:0000256" key="5">
    <source>
        <dbReference type="ARBA" id="ARBA00022692"/>
    </source>
</evidence>
<dbReference type="InterPro" id="IPR023614">
    <property type="entry name" value="Porin_dom_sf"/>
</dbReference>
<comment type="subcellular location">
    <subcellularLocation>
        <location evidence="1">Mitochondrion outer membrane</location>
    </subcellularLocation>
</comment>
<keyword evidence="9" id="KW-0496">Mitochondrion</keyword>
<accession>A0A9W8EAT3</accession>
<evidence type="ECO:0000313" key="12">
    <source>
        <dbReference type="Proteomes" id="UP001151582"/>
    </source>
</evidence>
<evidence type="ECO:0000256" key="6">
    <source>
        <dbReference type="ARBA" id="ARBA00022787"/>
    </source>
</evidence>
<evidence type="ECO:0000256" key="1">
    <source>
        <dbReference type="ARBA" id="ARBA00004294"/>
    </source>
</evidence>
<reference evidence="11" key="1">
    <citation type="submission" date="2022-07" db="EMBL/GenBank/DDBJ databases">
        <title>Phylogenomic reconstructions and comparative analyses of Kickxellomycotina fungi.</title>
        <authorList>
            <person name="Reynolds N.K."/>
            <person name="Stajich J.E."/>
            <person name="Barry K."/>
            <person name="Grigoriev I.V."/>
            <person name="Crous P."/>
            <person name="Smith M.E."/>
        </authorList>
    </citation>
    <scope>NUCLEOTIDE SEQUENCE</scope>
    <source>
        <strain evidence="11">RSA 567</strain>
    </source>
</reference>
<keyword evidence="12" id="KW-1185">Reference proteome</keyword>
<dbReference type="GO" id="GO:0046930">
    <property type="term" value="C:pore complex"/>
    <property type="evidence" value="ECO:0007669"/>
    <property type="project" value="UniProtKB-KW"/>
</dbReference>
<sequence length="284" mass="30196">MPVPAYADVGKSANDLLNKDFPTNVVKLEVKTFTANGVNFTVNGSQNQKTGGILGELKTKYSDKVNGLTFTHSWNSGNVLTTEVEVLNQAAKGLKLNVAGSLLPQAGKKDAKVTLEYKQNNITSVSAVDLFKGPTFNTTLVLGREGFLLGGEVGYDLLNSKVTKNNAALGYTGPDYAVTLHALSQLNVFAASFYHRVGADVEAGGKATYDTQSAENAVAIEVGTKYFLDPFSFVKAKIDNTGRLGLGYTQSLRPGVTVTLGGSFDTTRLNDNAHKLGLTLTFGN</sequence>
<evidence type="ECO:0000256" key="8">
    <source>
        <dbReference type="ARBA" id="ARBA00023114"/>
    </source>
</evidence>
<keyword evidence="6" id="KW-1000">Mitochondrion outer membrane</keyword>
<evidence type="ECO:0000256" key="7">
    <source>
        <dbReference type="ARBA" id="ARBA00023065"/>
    </source>
</evidence>
<dbReference type="Gene3D" id="2.40.160.10">
    <property type="entry name" value="Porin"/>
    <property type="match status" value="1"/>
</dbReference>
<dbReference type="PANTHER" id="PTHR11743:SF70">
    <property type="entry name" value="GH26960P-RELATED"/>
    <property type="match status" value="1"/>
</dbReference>
<dbReference type="PROSITE" id="PS00558">
    <property type="entry name" value="EUKARYOTIC_PORIN"/>
    <property type="match status" value="1"/>
</dbReference>
<comment type="caution">
    <text evidence="11">The sequence shown here is derived from an EMBL/GenBank/DDBJ whole genome shotgun (WGS) entry which is preliminary data.</text>
</comment>
<evidence type="ECO:0000256" key="10">
    <source>
        <dbReference type="ARBA" id="ARBA00023136"/>
    </source>
</evidence>
<dbReference type="InterPro" id="IPR001925">
    <property type="entry name" value="Porin_Euk"/>
</dbReference>
<keyword evidence="5" id="KW-0812">Transmembrane</keyword>
<evidence type="ECO:0000256" key="9">
    <source>
        <dbReference type="ARBA" id="ARBA00023128"/>
    </source>
</evidence>
<dbReference type="Proteomes" id="UP001151582">
    <property type="component" value="Unassembled WGS sequence"/>
</dbReference>
<dbReference type="GO" id="GO:0015288">
    <property type="term" value="F:porin activity"/>
    <property type="evidence" value="ECO:0007669"/>
    <property type="project" value="UniProtKB-KW"/>
</dbReference>
<dbReference type="GO" id="GO:0005741">
    <property type="term" value="C:mitochondrial outer membrane"/>
    <property type="evidence" value="ECO:0007669"/>
    <property type="project" value="UniProtKB-SubCell"/>
</dbReference>
<dbReference type="Pfam" id="PF01459">
    <property type="entry name" value="Porin_3"/>
    <property type="match status" value="1"/>
</dbReference>
<dbReference type="AlphaFoldDB" id="A0A9W8EAT3"/>
<dbReference type="EMBL" id="JANBQB010001023">
    <property type="protein sequence ID" value="KAJ1972559.1"/>
    <property type="molecule type" value="Genomic_DNA"/>
</dbReference>
<keyword evidence="8" id="KW-0626">Porin</keyword>
<dbReference type="GO" id="GO:0008308">
    <property type="term" value="F:voltage-gated monoatomic anion channel activity"/>
    <property type="evidence" value="ECO:0007669"/>
    <property type="project" value="InterPro"/>
</dbReference>
<comment type="similarity">
    <text evidence="2">Belongs to the eukaryotic mitochondrial porin family.</text>
</comment>
<dbReference type="InterPro" id="IPR027246">
    <property type="entry name" value="Porin_Euk/Tom40"/>
</dbReference>
<dbReference type="PANTHER" id="PTHR11743">
    <property type="entry name" value="VOLTAGE-DEPENDENT ANION-SELECTIVE CHANNEL"/>
    <property type="match status" value="1"/>
</dbReference>
<organism evidence="11 12">
    <name type="scientific">Dimargaris verticillata</name>
    <dbReference type="NCBI Taxonomy" id="2761393"/>
    <lineage>
        <taxon>Eukaryota</taxon>
        <taxon>Fungi</taxon>
        <taxon>Fungi incertae sedis</taxon>
        <taxon>Zoopagomycota</taxon>
        <taxon>Kickxellomycotina</taxon>
        <taxon>Dimargaritomycetes</taxon>
        <taxon>Dimargaritales</taxon>
        <taxon>Dimargaritaceae</taxon>
        <taxon>Dimargaris</taxon>
    </lineage>
</organism>